<dbReference type="AlphaFoldDB" id="A0A4Y2N783"/>
<evidence type="ECO:0000313" key="1">
    <source>
        <dbReference type="EMBL" id="GBN33696.1"/>
    </source>
</evidence>
<sequence>MQWNYPVSITTAIGMSSGWDFSCGGKTVLELLQGLHFNVPESQGRKEVIICTHRERNLTLTDIINSKVMANQEVEESVSEDEEIAVPNLPSSTDVRKALDVLRCTLEQRGGNTESYKNFYKLSDDVESLISNSANQTTIR</sequence>
<dbReference type="Proteomes" id="UP000499080">
    <property type="component" value="Unassembled WGS sequence"/>
</dbReference>
<accession>A0A4Y2N783</accession>
<comment type="caution">
    <text evidence="1">The sequence shown here is derived from an EMBL/GenBank/DDBJ whole genome shotgun (WGS) entry which is preliminary data.</text>
</comment>
<reference evidence="1 2" key="1">
    <citation type="journal article" date="2019" name="Sci. Rep.">
        <title>Orb-weaving spider Araneus ventricosus genome elucidates the spidroin gene catalogue.</title>
        <authorList>
            <person name="Kono N."/>
            <person name="Nakamura H."/>
            <person name="Ohtoshi R."/>
            <person name="Moran D.A.P."/>
            <person name="Shinohara A."/>
            <person name="Yoshida Y."/>
            <person name="Fujiwara M."/>
            <person name="Mori M."/>
            <person name="Tomita M."/>
            <person name="Arakawa K."/>
        </authorList>
    </citation>
    <scope>NUCLEOTIDE SEQUENCE [LARGE SCALE GENOMIC DNA]</scope>
</reference>
<gene>
    <name evidence="1" type="ORF">AVEN_149983_1</name>
</gene>
<keyword evidence="2" id="KW-1185">Reference proteome</keyword>
<protein>
    <submittedName>
        <fullName evidence="1">Uncharacterized protein</fullName>
    </submittedName>
</protein>
<evidence type="ECO:0000313" key="2">
    <source>
        <dbReference type="Proteomes" id="UP000499080"/>
    </source>
</evidence>
<dbReference type="EMBL" id="BGPR01008417">
    <property type="protein sequence ID" value="GBN33696.1"/>
    <property type="molecule type" value="Genomic_DNA"/>
</dbReference>
<proteinExistence type="predicted"/>
<name>A0A4Y2N783_ARAVE</name>
<organism evidence="1 2">
    <name type="scientific">Araneus ventricosus</name>
    <name type="common">Orbweaver spider</name>
    <name type="synonym">Epeira ventricosa</name>
    <dbReference type="NCBI Taxonomy" id="182803"/>
    <lineage>
        <taxon>Eukaryota</taxon>
        <taxon>Metazoa</taxon>
        <taxon>Ecdysozoa</taxon>
        <taxon>Arthropoda</taxon>
        <taxon>Chelicerata</taxon>
        <taxon>Arachnida</taxon>
        <taxon>Araneae</taxon>
        <taxon>Araneomorphae</taxon>
        <taxon>Entelegynae</taxon>
        <taxon>Araneoidea</taxon>
        <taxon>Araneidae</taxon>
        <taxon>Araneus</taxon>
    </lineage>
</organism>
<dbReference type="OrthoDB" id="9909311at2759"/>